<feature type="region of interest" description="Disordered" evidence="6">
    <location>
        <begin position="201"/>
        <end position="220"/>
    </location>
</feature>
<evidence type="ECO:0000256" key="5">
    <source>
        <dbReference type="ARBA" id="ARBA00023273"/>
    </source>
</evidence>
<dbReference type="Gene3D" id="2.30.29.170">
    <property type="match status" value="2"/>
</dbReference>
<dbReference type="PANTHER" id="PTHR12086">
    <property type="entry name" value="EF-HAND DOMAIN C-TERMINAL CONTAINING PROTEIN"/>
    <property type="match status" value="1"/>
</dbReference>
<dbReference type="Pfam" id="PF06565">
    <property type="entry name" value="DM10_dom"/>
    <property type="match status" value="2"/>
</dbReference>
<keyword evidence="2" id="KW-0963">Cytoplasm</keyword>
<keyword evidence="9" id="KW-1185">Reference proteome</keyword>
<dbReference type="PANTHER" id="PTHR12086:SF9">
    <property type="entry name" value="EF-HAND DOMAIN-CONTAINING PROTEIN 1"/>
    <property type="match status" value="1"/>
</dbReference>
<dbReference type="EMBL" id="JAFBMS010002864">
    <property type="protein sequence ID" value="KAG9328001.1"/>
    <property type="molecule type" value="Genomic_DNA"/>
</dbReference>
<evidence type="ECO:0000256" key="1">
    <source>
        <dbReference type="ARBA" id="ARBA00004430"/>
    </source>
</evidence>
<gene>
    <name evidence="8" type="ORF">JZ751_016976</name>
</gene>
<dbReference type="PROSITE" id="PS51336">
    <property type="entry name" value="DM10"/>
    <property type="match status" value="2"/>
</dbReference>
<dbReference type="InterPro" id="IPR040193">
    <property type="entry name" value="EFHC1/EFHC2/EFHB"/>
</dbReference>
<name>A0A8T2MQ38_9TELE</name>
<keyword evidence="5" id="KW-0966">Cell projection</keyword>
<evidence type="ECO:0000256" key="3">
    <source>
        <dbReference type="ARBA" id="ARBA00022737"/>
    </source>
</evidence>
<keyword evidence="3" id="KW-0677">Repeat</keyword>
<accession>A0A8T2MQ38</accession>
<dbReference type="FunFam" id="2.30.29.170:FF:000004">
    <property type="entry name" value="EF-hand domain containing 2"/>
    <property type="match status" value="1"/>
</dbReference>
<proteinExistence type="predicted"/>
<evidence type="ECO:0000256" key="4">
    <source>
        <dbReference type="ARBA" id="ARBA00023212"/>
    </source>
</evidence>
<organism evidence="8 9">
    <name type="scientific">Albula glossodonta</name>
    <name type="common">roundjaw bonefish</name>
    <dbReference type="NCBI Taxonomy" id="121402"/>
    <lineage>
        <taxon>Eukaryota</taxon>
        <taxon>Metazoa</taxon>
        <taxon>Chordata</taxon>
        <taxon>Craniata</taxon>
        <taxon>Vertebrata</taxon>
        <taxon>Euteleostomi</taxon>
        <taxon>Actinopterygii</taxon>
        <taxon>Neopterygii</taxon>
        <taxon>Teleostei</taxon>
        <taxon>Albuliformes</taxon>
        <taxon>Albulidae</taxon>
        <taxon>Albula</taxon>
    </lineage>
</organism>
<dbReference type="OrthoDB" id="10255210at2759"/>
<dbReference type="SMART" id="SM00676">
    <property type="entry name" value="DM10"/>
    <property type="match status" value="2"/>
</dbReference>
<evidence type="ECO:0000313" key="9">
    <source>
        <dbReference type="Proteomes" id="UP000824540"/>
    </source>
</evidence>
<comment type="caution">
    <text evidence="8">The sequence shown here is derived from an EMBL/GenBank/DDBJ whole genome shotgun (WGS) entry which is preliminary data.</text>
</comment>
<evidence type="ECO:0000256" key="2">
    <source>
        <dbReference type="ARBA" id="ARBA00022490"/>
    </source>
</evidence>
<dbReference type="GO" id="GO:0007052">
    <property type="term" value="P:mitotic spindle organization"/>
    <property type="evidence" value="ECO:0007669"/>
    <property type="project" value="TreeGrafter"/>
</dbReference>
<feature type="domain" description="DM10" evidence="7">
    <location>
        <begin position="93"/>
        <end position="198"/>
    </location>
</feature>
<dbReference type="GO" id="GO:0072686">
    <property type="term" value="C:mitotic spindle"/>
    <property type="evidence" value="ECO:0007669"/>
    <property type="project" value="TreeGrafter"/>
</dbReference>
<dbReference type="InterPro" id="IPR006602">
    <property type="entry name" value="DM10_dom"/>
</dbReference>
<feature type="domain" description="DM10" evidence="7">
    <location>
        <begin position="242"/>
        <end position="356"/>
    </location>
</feature>
<dbReference type="GO" id="GO:0043014">
    <property type="term" value="F:alpha-tubulin binding"/>
    <property type="evidence" value="ECO:0007669"/>
    <property type="project" value="TreeGrafter"/>
</dbReference>
<keyword evidence="4" id="KW-0206">Cytoskeleton</keyword>
<comment type="subcellular location">
    <subcellularLocation>
        <location evidence="1">Cytoplasm</location>
        <location evidence="1">Cytoskeleton</location>
        <location evidence="1">Cilium axoneme</location>
    </subcellularLocation>
</comment>
<protein>
    <recommendedName>
        <fullName evidence="7">DM10 domain-containing protein</fullName>
    </recommendedName>
</protein>
<dbReference type="GO" id="GO:0000281">
    <property type="term" value="P:mitotic cytokinesis"/>
    <property type="evidence" value="ECO:0007669"/>
    <property type="project" value="TreeGrafter"/>
</dbReference>
<evidence type="ECO:0000313" key="8">
    <source>
        <dbReference type="EMBL" id="KAG9328001.1"/>
    </source>
</evidence>
<evidence type="ECO:0000259" key="7">
    <source>
        <dbReference type="PROSITE" id="PS51336"/>
    </source>
</evidence>
<dbReference type="Proteomes" id="UP000824540">
    <property type="component" value="Unassembled WGS sequence"/>
</dbReference>
<sequence>MTDDLCHGLPFLPGNTFRDITKLAHHRPQTLTYKNGYIVPKRPSVGIGQASLISDQRILSEINELTVPTVARTHEQYPASPPTVFVPGHVAFDKKVLRFFGYFQQEVQQSPQEQYRVRPVIISYYLEDDSFCMIEPEVMNSGIPQGKLLKRQRMPKGKQGDFYHWKDLNVGIDISVFGVTYRLTSCDRFTQVKRGIPAERGDFTERAGGNPLDPYTERRNKPQRAYVTPSDFDSLRQFLTMDRKVLRFYALWEHADTIHTETRPVVVQFYLADDSLEIRETHEHNSGRDPYPVLLHRQKVPKTIKPDAARLHTLSAHPAPQPGSTPCLLTLPLSQTPRPVCSPCPSARIHTLSAHPAPQPDSTPCLLTLPLSQTPHPVCSPCPSARLHALSAHPAPQSDSTPCLLTLHLSQTPHPVCSPCPSARLQALSAHPAPQSDSTPCLLTLPLSQAPHPVCSPCPSARLQALSAHPAPQPDSTPCLLTLPLSQAPPPVCSPCPSVRIHTLSAHPAPQPGSTPCLLTLPLSQTPHPVCSPCPSARIHTLSAHPAPQPDSTPCLLTLPLSQTPHPVCSPCPSARLQALSAHPAPQSDSTPCLLTLHLSQTPHPVCSPCPSARLQALSAHPAPQPDSTPCLLTLPLSQAPHPVCSPCPSARLQALSAHPAPQSDSTPCLLTLHLSQAPHPVCSPCPSVRLHTLSAHPAPQSDSTPCLLTLHLSQAPSPVCSAREEIPPYNGFGSPEDTVQNCISLIPEPPKKDLLKMLEKDGKVLRYTAKL</sequence>
<feature type="non-terminal residue" evidence="8">
    <location>
        <position position="1"/>
    </location>
</feature>
<evidence type="ECO:0000256" key="6">
    <source>
        <dbReference type="SAM" id="MobiDB-lite"/>
    </source>
</evidence>
<dbReference type="AlphaFoldDB" id="A0A8T2MQ38"/>
<dbReference type="GO" id="GO:0005930">
    <property type="term" value="C:axoneme"/>
    <property type="evidence" value="ECO:0007669"/>
    <property type="project" value="UniProtKB-SubCell"/>
</dbReference>
<dbReference type="GO" id="GO:0060285">
    <property type="term" value="P:cilium-dependent cell motility"/>
    <property type="evidence" value="ECO:0007669"/>
    <property type="project" value="TreeGrafter"/>
</dbReference>
<reference evidence="8" key="1">
    <citation type="thesis" date="2021" institute="BYU ScholarsArchive" country="Provo, UT, USA">
        <title>Applications of and Algorithms for Genome Assembly and Genomic Analyses with an Emphasis on Marine Teleosts.</title>
        <authorList>
            <person name="Pickett B.D."/>
        </authorList>
    </citation>
    <scope>NUCLEOTIDE SEQUENCE</scope>
    <source>
        <strain evidence="8">HI-2016</strain>
    </source>
</reference>